<name>A0AAJ0FAH2_9PEZI</name>
<proteinExistence type="predicted"/>
<reference evidence="2" key="1">
    <citation type="submission" date="2023-06" db="EMBL/GenBank/DDBJ databases">
        <title>Genome-scale phylogeny and comparative genomics of the fungal order Sordariales.</title>
        <authorList>
            <consortium name="Lawrence Berkeley National Laboratory"/>
            <person name="Hensen N."/>
            <person name="Bonometti L."/>
            <person name="Westerberg I."/>
            <person name="Brannstrom I.O."/>
            <person name="Guillou S."/>
            <person name="Cros-Aarteil S."/>
            <person name="Calhoun S."/>
            <person name="Haridas S."/>
            <person name="Kuo A."/>
            <person name="Mondo S."/>
            <person name="Pangilinan J."/>
            <person name="Riley R."/>
            <person name="Labutti K."/>
            <person name="Andreopoulos B."/>
            <person name="Lipzen A."/>
            <person name="Chen C."/>
            <person name="Yanf M."/>
            <person name="Daum C."/>
            <person name="Ng V."/>
            <person name="Clum A."/>
            <person name="Steindorff A."/>
            <person name="Ohm R."/>
            <person name="Martin F."/>
            <person name="Silar P."/>
            <person name="Natvig D."/>
            <person name="Lalanne C."/>
            <person name="Gautier V."/>
            <person name="Ament-Velasquez S.L."/>
            <person name="Kruys A."/>
            <person name="Hutchinson M.I."/>
            <person name="Powell A.J."/>
            <person name="Barry K."/>
            <person name="Miller A.N."/>
            <person name="Grigoriev I.V."/>
            <person name="Debuchy R."/>
            <person name="Gladieux P."/>
            <person name="Thoren M.H."/>
            <person name="Johannesson H."/>
        </authorList>
    </citation>
    <scope>NUCLEOTIDE SEQUENCE</scope>
    <source>
        <strain evidence="2">PSN4</strain>
    </source>
</reference>
<dbReference type="EMBL" id="MU839836">
    <property type="protein sequence ID" value="KAK1754244.1"/>
    <property type="molecule type" value="Genomic_DNA"/>
</dbReference>
<dbReference type="InterPro" id="IPR054464">
    <property type="entry name" value="ULD_fung"/>
</dbReference>
<comment type="caution">
    <text evidence="2">The sequence shown here is derived from an EMBL/GenBank/DDBJ whole genome shotgun (WGS) entry which is preliminary data.</text>
</comment>
<sequence>MAVSFGSVGDIIAVCLLVKDLVDTLDNSRGSRAQYQDLLRELGSLERCLLQVDLLTRSSTSPDILAICETAKLTVADCQTALDSLSTRMQKYDRYLGHSRPQSGAFLAHARPVVDAAMKVRWQISEKDKIEEFRQKITAHTNVLNMLLATAQLKLSEKNADKMDSMQATWNAEVTGALTRVERRLDENTTRISEAKSMLAHISGSISWIRDFCSKMQASVDTLLSVGRQVHAGVMQIQQAQLSPLMERLLTDEPFVLEDAIGRRAPVHLQFINSWDALHAVLEARFRDIQGADKVSRNEYSFQDRATGREVVRTRPWEGAFLPGQRVDMSFVFERYRSCEKTAEETVNVNSCPRCRKTVATRSLEIQVEW</sequence>
<dbReference type="Proteomes" id="UP001239445">
    <property type="component" value="Unassembled WGS sequence"/>
</dbReference>
<accession>A0AAJ0FAH2</accession>
<keyword evidence="3" id="KW-1185">Reference proteome</keyword>
<dbReference type="Pfam" id="PF22893">
    <property type="entry name" value="ULD_2"/>
    <property type="match status" value="1"/>
</dbReference>
<dbReference type="PANTHER" id="PTHR38886:SF1">
    <property type="entry name" value="NACHT-NTPASE AND P-LOOP NTPASES N-TERMINAL DOMAIN-CONTAINING PROTEIN"/>
    <property type="match status" value="1"/>
</dbReference>
<feature type="domain" description="Ubiquitin-like" evidence="1">
    <location>
        <begin position="252"/>
        <end position="334"/>
    </location>
</feature>
<evidence type="ECO:0000313" key="2">
    <source>
        <dbReference type="EMBL" id="KAK1754244.1"/>
    </source>
</evidence>
<evidence type="ECO:0000259" key="1">
    <source>
        <dbReference type="Pfam" id="PF22893"/>
    </source>
</evidence>
<dbReference type="AlphaFoldDB" id="A0AAJ0FAH2"/>
<protein>
    <recommendedName>
        <fullName evidence="1">Ubiquitin-like domain-containing protein</fullName>
    </recommendedName>
</protein>
<organism evidence="2 3">
    <name type="scientific">Echria macrotheca</name>
    <dbReference type="NCBI Taxonomy" id="438768"/>
    <lineage>
        <taxon>Eukaryota</taxon>
        <taxon>Fungi</taxon>
        <taxon>Dikarya</taxon>
        <taxon>Ascomycota</taxon>
        <taxon>Pezizomycotina</taxon>
        <taxon>Sordariomycetes</taxon>
        <taxon>Sordariomycetidae</taxon>
        <taxon>Sordariales</taxon>
        <taxon>Schizotheciaceae</taxon>
        <taxon>Echria</taxon>
    </lineage>
</organism>
<dbReference type="PANTHER" id="PTHR38886">
    <property type="entry name" value="SESA DOMAIN-CONTAINING PROTEIN"/>
    <property type="match status" value="1"/>
</dbReference>
<evidence type="ECO:0000313" key="3">
    <source>
        <dbReference type="Proteomes" id="UP001239445"/>
    </source>
</evidence>
<gene>
    <name evidence="2" type="ORF">QBC47DRAFT_403629</name>
</gene>